<dbReference type="EMBL" id="CAXIEN010000220">
    <property type="protein sequence ID" value="CAL1287653.1"/>
    <property type="molecule type" value="Genomic_DNA"/>
</dbReference>
<dbReference type="PROSITE" id="PS50828">
    <property type="entry name" value="SMR"/>
    <property type="match status" value="1"/>
</dbReference>
<evidence type="ECO:0000313" key="2">
    <source>
        <dbReference type="EMBL" id="CAL1287653.1"/>
    </source>
</evidence>
<reference evidence="2 3" key="1">
    <citation type="submission" date="2024-04" db="EMBL/GenBank/DDBJ databases">
        <authorList>
            <person name="Rising A."/>
            <person name="Reimegard J."/>
            <person name="Sonavane S."/>
            <person name="Akerstrom W."/>
            <person name="Nylinder S."/>
            <person name="Hedman E."/>
            <person name="Kallberg Y."/>
        </authorList>
    </citation>
    <scope>NUCLEOTIDE SEQUENCE [LARGE SCALE GENOMIC DNA]</scope>
</reference>
<feature type="domain" description="Smr" evidence="1">
    <location>
        <begin position="20"/>
        <end position="83"/>
    </location>
</feature>
<sequence>MKHIASLMLMINMGRGANTLDLHGLYTHEAVVAMQDFTYTFFKINKVLVLITGQGHHSLNGPRLRPTVINHLISHQFKPKSIV</sequence>
<dbReference type="GO" id="GO:0004519">
    <property type="term" value="F:endonuclease activity"/>
    <property type="evidence" value="ECO:0007669"/>
    <property type="project" value="TreeGrafter"/>
</dbReference>
<protein>
    <recommendedName>
        <fullName evidence="1">Smr domain-containing protein</fullName>
    </recommendedName>
</protein>
<dbReference type="InterPro" id="IPR002625">
    <property type="entry name" value="Smr_dom"/>
</dbReference>
<evidence type="ECO:0000313" key="3">
    <source>
        <dbReference type="Proteomes" id="UP001497382"/>
    </source>
</evidence>
<proteinExistence type="predicted"/>
<dbReference type="GO" id="GO:0005634">
    <property type="term" value="C:nucleus"/>
    <property type="evidence" value="ECO:0007669"/>
    <property type="project" value="TreeGrafter"/>
</dbReference>
<dbReference type="Proteomes" id="UP001497382">
    <property type="component" value="Unassembled WGS sequence"/>
</dbReference>
<gene>
    <name evidence="2" type="ORF">LARSCL_LOCUS14937</name>
</gene>
<dbReference type="InterPro" id="IPR052772">
    <property type="entry name" value="Endo/PolyKinase_Domain-Protein"/>
</dbReference>
<dbReference type="InterPro" id="IPR036063">
    <property type="entry name" value="Smr_dom_sf"/>
</dbReference>
<keyword evidence="3" id="KW-1185">Reference proteome</keyword>
<organism evidence="2 3">
    <name type="scientific">Larinioides sclopetarius</name>
    <dbReference type="NCBI Taxonomy" id="280406"/>
    <lineage>
        <taxon>Eukaryota</taxon>
        <taxon>Metazoa</taxon>
        <taxon>Ecdysozoa</taxon>
        <taxon>Arthropoda</taxon>
        <taxon>Chelicerata</taxon>
        <taxon>Arachnida</taxon>
        <taxon>Araneae</taxon>
        <taxon>Araneomorphae</taxon>
        <taxon>Entelegynae</taxon>
        <taxon>Araneoidea</taxon>
        <taxon>Araneidae</taxon>
        <taxon>Larinioides</taxon>
    </lineage>
</organism>
<dbReference type="SUPFAM" id="SSF160443">
    <property type="entry name" value="SMR domain-like"/>
    <property type="match status" value="1"/>
</dbReference>
<dbReference type="PANTHER" id="PTHR46535">
    <property type="entry name" value="NEDD4-BINDING PROTEIN 2"/>
    <property type="match status" value="1"/>
</dbReference>
<dbReference type="Gene3D" id="3.30.1370.110">
    <property type="match status" value="1"/>
</dbReference>
<dbReference type="PANTHER" id="PTHR46535:SF1">
    <property type="entry name" value="NEDD4-BINDING PROTEIN 2"/>
    <property type="match status" value="1"/>
</dbReference>
<accession>A0AAV2AUC9</accession>
<evidence type="ECO:0000259" key="1">
    <source>
        <dbReference type="PROSITE" id="PS50828"/>
    </source>
</evidence>
<comment type="caution">
    <text evidence="2">The sequence shown here is derived from an EMBL/GenBank/DDBJ whole genome shotgun (WGS) entry which is preliminary data.</text>
</comment>
<dbReference type="AlphaFoldDB" id="A0AAV2AUC9"/>
<name>A0AAV2AUC9_9ARAC</name>